<comment type="caution">
    <text evidence="1">The sequence shown here is derived from an EMBL/GenBank/DDBJ whole genome shotgun (WGS) entry which is preliminary data.</text>
</comment>
<evidence type="ECO:0000313" key="2">
    <source>
        <dbReference type="Proteomes" id="UP001054945"/>
    </source>
</evidence>
<dbReference type="Proteomes" id="UP001054945">
    <property type="component" value="Unassembled WGS sequence"/>
</dbReference>
<gene>
    <name evidence="1" type="ORF">CEXT_541171</name>
</gene>
<dbReference type="EMBL" id="BPLR01008693">
    <property type="protein sequence ID" value="GIY26514.1"/>
    <property type="molecule type" value="Genomic_DNA"/>
</dbReference>
<dbReference type="AlphaFoldDB" id="A0AAV4S0M8"/>
<name>A0AAV4S0M8_CAEEX</name>
<proteinExistence type="predicted"/>
<keyword evidence="2" id="KW-1185">Reference proteome</keyword>
<protein>
    <submittedName>
        <fullName evidence="1">Uncharacterized protein</fullName>
    </submittedName>
</protein>
<evidence type="ECO:0000313" key="1">
    <source>
        <dbReference type="EMBL" id="GIY26514.1"/>
    </source>
</evidence>
<sequence>MELGCCRLASRHLGTTKKRGWGESYRNSLSIQLFPYRWTFAKAADSFGWESRMRMSWAPSLEPFGARD</sequence>
<organism evidence="1 2">
    <name type="scientific">Caerostris extrusa</name>
    <name type="common">Bark spider</name>
    <name type="synonym">Caerostris bankana</name>
    <dbReference type="NCBI Taxonomy" id="172846"/>
    <lineage>
        <taxon>Eukaryota</taxon>
        <taxon>Metazoa</taxon>
        <taxon>Ecdysozoa</taxon>
        <taxon>Arthropoda</taxon>
        <taxon>Chelicerata</taxon>
        <taxon>Arachnida</taxon>
        <taxon>Araneae</taxon>
        <taxon>Araneomorphae</taxon>
        <taxon>Entelegynae</taxon>
        <taxon>Araneoidea</taxon>
        <taxon>Araneidae</taxon>
        <taxon>Caerostris</taxon>
    </lineage>
</organism>
<reference evidence="1 2" key="1">
    <citation type="submission" date="2021-06" db="EMBL/GenBank/DDBJ databases">
        <title>Caerostris extrusa draft genome.</title>
        <authorList>
            <person name="Kono N."/>
            <person name="Arakawa K."/>
        </authorList>
    </citation>
    <scope>NUCLEOTIDE SEQUENCE [LARGE SCALE GENOMIC DNA]</scope>
</reference>
<accession>A0AAV4S0M8</accession>